<dbReference type="Pfam" id="PF04324">
    <property type="entry name" value="Fer2_BFD"/>
    <property type="match status" value="1"/>
</dbReference>
<reference evidence="2 3" key="1">
    <citation type="journal article" date="2010" name="Stand. Genomic Sci.">
        <title>Complete genome sequence of Spirochaeta smaragdinae type strain (SEBR 4228).</title>
        <authorList>
            <person name="Mavromatis K."/>
            <person name="Yasawong M."/>
            <person name="Chertkov O."/>
            <person name="Lapidus A."/>
            <person name="Lucas S."/>
            <person name="Nolan M."/>
            <person name="Del Rio T.G."/>
            <person name="Tice H."/>
            <person name="Cheng J.F."/>
            <person name="Pitluck S."/>
            <person name="Liolios K."/>
            <person name="Ivanova N."/>
            <person name="Tapia R."/>
            <person name="Han C."/>
            <person name="Bruce D."/>
            <person name="Goodwin L."/>
            <person name="Pati A."/>
            <person name="Chen A."/>
            <person name="Palaniappan K."/>
            <person name="Land M."/>
            <person name="Hauser L."/>
            <person name="Chang Y.J."/>
            <person name="Jeffries C.D."/>
            <person name="Detter J.C."/>
            <person name="Rohde M."/>
            <person name="Brambilla E."/>
            <person name="Spring S."/>
            <person name="Goker M."/>
            <person name="Sikorski J."/>
            <person name="Woyke T."/>
            <person name="Bristow J."/>
            <person name="Eisen J.A."/>
            <person name="Markowitz V."/>
            <person name="Hugenholtz P."/>
            <person name="Klenk H.P."/>
            <person name="Kyrpides N.C."/>
        </authorList>
    </citation>
    <scope>NUCLEOTIDE SEQUENCE [LARGE SCALE GENOMIC DNA]</scope>
    <source>
        <strain evidence="3">DSM 11293 / JCM 15392 / SEBR 4228</strain>
    </source>
</reference>
<dbReference type="Proteomes" id="UP000002318">
    <property type="component" value="Chromosome"/>
</dbReference>
<gene>
    <name evidence="2" type="ordered locus">Spirs_2832</name>
</gene>
<feature type="domain" description="BFD-like [2Fe-2S]-binding" evidence="1">
    <location>
        <begin position="5"/>
        <end position="56"/>
    </location>
</feature>
<dbReference type="AlphaFoldDB" id="E1R250"/>
<dbReference type="EMBL" id="CP002116">
    <property type="protein sequence ID" value="ADK81935.1"/>
    <property type="molecule type" value="Genomic_DNA"/>
</dbReference>
<evidence type="ECO:0000259" key="1">
    <source>
        <dbReference type="Pfam" id="PF04324"/>
    </source>
</evidence>
<dbReference type="RefSeq" id="WP_013255394.1">
    <property type="nucleotide sequence ID" value="NC_014364.1"/>
</dbReference>
<dbReference type="OrthoDB" id="9801699at2"/>
<dbReference type="PANTHER" id="PTHR42720:SF1">
    <property type="entry name" value="GLYCEROL 3-PHOSPHATE OXIDASE"/>
    <property type="match status" value="1"/>
</dbReference>
<proteinExistence type="predicted"/>
<evidence type="ECO:0000313" key="3">
    <source>
        <dbReference type="Proteomes" id="UP000002318"/>
    </source>
</evidence>
<name>E1R250_SEDSS</name>
<dbReference type="eggNOG" id="COG1251">
    <property type="taxonomic scope" value="Bacteria"/>
</dbReference>
<organism evidence="2 3">
    <name type="scientific">Sediminispirochaeta smaragdinae (strain DSM 11293 / JCM 15392 / SEBR 4228)</name>
    <name type="common">Spirochaeta smaragdinae</name>
    <dbReference type="NCBI Taxonomy" id="573413"/>
    <lineage>
        <taxon>Bacteria</taxon>
        <taxon>Pseudomonadati</taxon>
        <taxon>Spirochaetota</taxon>
        <taxon>Spirochaetia</taxon>
        <taxon>Spirochaetales</taxon>
        <taxon>Spirochaetaceae</taxon>
        <taxon>Sediminispirochaeta</taxon>
    </lineage>
</organism>
<dbReference type="PANTHER" id="PTHR42720">
    <property type="entry name" value="GLYCEROL-3-PHOSPHATE DEHYDROGENASE"/>
    <property type="match status" value="1"/>
</dbReference>
<dbReference type="InterPro" id="IPR052745">
    <property type="entry name" value="G3P_Oxidase/Oxidoreductase"/>
</dbReference>
<dbReference type="STRING" id="573413.Spirs_2832"/>
<keyword evidence="3" id="KW-1185">Reference proteome</keyword>
<dbReference type="HOGENOM" id="CLU_172457_1_0_12"/>
<dbReference type="KEGG" id="ssm:Spirs_2832"/>
<dbReference type="InterPro" id="IPR007419">
    <property type="entry name" value="BFD-like_2Fe2S-bd_dom"/>
</dbReference>
<dbReference type="InterPro" id="IPR041854">
    <property type="entry name" value="BFD-like_2Fe2S-bd_dom_sf"/>
</dbReference>
<accession>E1R250</accession>
<sequence length="89" mass="9831">MRSRIICRCEEISEEEIIQAVRAGCRSVAEVKRFCRAGMGLCQGRTCGPLVASIIARELGVPKEAVEADTPRFPLFPVTLEAFCEESKD</sequence>
<dbReference type="Gene3D" id="1.10.10.1100">
    <property type="entry name" value="BFD-like [2Fe-2S]-binding domain"/>
    <property type="match status" value="1"/>
</dbReference>
<evidence type="ECO:0000313" key="2">
    <source>
        <dbReference type="EMBL" id="ADK81935.1"/>
    </source>
</evidence>
<protein>
    <submittedName>
        <fullName evidence="2">BFD domain protein (2Fe-2S)-binding domain protein</fullName>
    </submittedName>
</protein>